<feature type="transmembrane region" description="Helical" evidence="3">
    <location>
        <begin position="89"/>
        <end position="108"/>
    </location>
</feature>
<feature type="domain" description="Putative zinc-finger" evidence="4">
    <location>
        <begin position="10"/>
        <end position="37"/>
    </location>
</feature>
<dbReference type="Proteomes" id="UP001057753">
    <property type="component" value="Unassembled WGS sequence"/>
</dbReference>
<name>A0A9Q4B4K1_SALAG</name>
<dbReference type="RefSeq" id="WP_078578412.1">
    <property type="nucleotide sequence ID" value="NZ_JABXYM010000001.1"/>
</dbReference>
<evidence type="ECO:0000256" key="2">
    <source>
        <dbReference type="ARBA" id="ARBA00024438"/>
    </source>
</evidence>
<proteinExistence type="inferred from homology"/>
<keyword evidence="3" id="KW-0812">Transmembrane</keyword>
<dbReference type="OrthoDB" id="9782842at2"/>
<dbReference type="Gene3D" id="1.10.10.1320">
    <property type="entry name" value="Anti-sigma factor, zinc-finger domain"/>
    <property type="match status" value="1"/>
</dbReference>
<dbReference type="Pfam" id="PF13490">
    <property type="entry name" value="zf-HC2"/>
    <property type="match status" value="1"/>
</dbReference>
<dbReference type="InterPro" id="IPR041916">
    <property type="entry name" value="Anti_sigma_zinc_sf"/>
</dbReference>
<organism evidence="5 6">
    <name type="scientific">Salipaludibacillus agaradhaerens</name>
    <name type="common">Bacillus agaradhaerens</name>
    <dbReference type="NCBI Taxonomy" id="76935"/>
    <lineage>
        <taxon>Bacteria</taxon>
        <taxon>Bacillati</taxon>
        <taxon>Bacillota</taxon>
        <taxon>Bacilli</taxon>
        <taxon>Bacillales</taxon>
        <taxon>Bacillaceae</taxon>
    </lineage>
</organism>
<reference evidence="5" key="1">
    <citation type="submission" date="2020-06" db="EMBL/GenBank/DDBJ databases">
        <title>Insight into the genomes of haloalkaliphilic bacilli from Kenyan soda lakes.</title>
        <authorList>
            <person name="Mwirichia R."/>
            <person name="Villamizar G.C."/>
            <person name="Poehlein A."/>
            <person name="Mugweru J."/>
            <person name="Kipnyargis A."/>
            <person name="Kiplimo D."/>
            <person name="Orwa P."/>
            <person name="Daniel R."/>
        </authorList>
    </citation>
    <scope>NUCLEOTIDE SEQUENCE</scope>
    <source>
        <strain evidence="5">B1096_S55</strain>
    </source>
</reference>
<gene>
    <name evidence="5" type="ORF">HXA33_16855</name>
</gene>
<evidence type="ECO:0000256" key="3">
    <source>
        <dbReference type="SAM" id="Phobius"/>
    </source>
</evidence>
<evidence type="ECO:0000256" key="1">
    <source>
        <dbReference type="ARBA" id="ARBA00024353"/>
    </source>
</evidence>
<dbReference type="InterPro" id="IPR027383">
    <property type="entry name" value="Znf_put"/>
</dbReference>
<comment type="caution">
    <text evidence="5">The sequence shown here is derived from an EMBL/GenBank/DDBJ whole genome shotgun (WGS) entry which is preliminary data.</text>
</comment>
<protein>
    <recommendedName>
        <fullName evidence="2">Anti-sigma-W factor RsiW</fullName>
    </recommendedName>
</protein>
<keyword evidence="3" id="KW-0472">Membrane</keyword>
<evidence type="ECO:0000313" key="5">
    <source>
        <dbReference type="EMBL" id="MCR6098212.1"/>
    </source>
</evidence>
<keyword evidence="3" id="KW-1133">Transmembrane helix</keyword>
<dbReference type="EMBL" id="JABXYM010000001">
    <property type="protein sequence ID" value="MCR6098212.1"/>
    <property type="molecule type" value="Genomic_DNA"/>
</dbReference>
<comment type="similarity">
    <text evidence="1">Belongs to the zinc-associated anti-sigma factor (ZAS) superfamily. Anti-sigma-W factor family.</text>
</comment>
<dbReference type="AlphaFoldDB" id="A0A9Q4B4K1"/>
<sequence>MACSKENKVLIHQYLDEDMTLLEKKQFEQHIMTCKDCEQDLKELRKTIALVQSGSHFEAPANFTENVMKQLPKQSKTYKWKHWVRKHPFILAAATFFLLFVISLSATFSDDNKEIVVQGDGGFIVDQERGVVIIPEGENIEGDLIIRNGDIEIEGEVTGNITIINGEHLLASADQVTGEIKEINQAMEWLWYQTKSFFSEVVSFVEKETHNDSQNNLE</sequence>
<keyword evidence="6" id="KW-1185">Reference proteome</keyword>
<evidence type="ECO:0000313" key="6">
    <source>
        <dbReference type="Proteomes" id="UP001057753"/>
    </source>
</evidence>
<accession>A0A9Q4B4K1</accession>
<evidence type="ECO:0000259" key="4">
    <source>
        <dbReference type="Pfam" id="PF13490"/>
    </source>
</evidence>